<keyword evidence="4" id="KW-1185">Reference proteome</keyword>
<sequence length="161" mass="17772">MPGYGILGPDDGTGLLAWGLATDRLDRSRNYWLATVWPDHRPHVTPVWGVWRDGSLWFSCSRRSRKARNLASNPAAVATTDDAANPVIIEGYAAPVEDRAAIAAFADWADTKYQTKYGVAFYGDPANACFRIEVVSAFGLSGDDFTGSPTRWVFQGRDRDR</sequence>
<keyword evidence="1" id="KW-0560">Oxidoreductase</keyword>
<dbReference type="GO" id="GO:0070967">
    <property type="term" value="F:coenzyme F420 binding"/>
    <property type="evidence" value="ECO:0007669"/>
    <property type="project" value="TreeGrafter"/>
</dbReference>
<dbReference type="PANTHER" id="PTHR35176:SF4">
    <property type="entry name" value="PYRIDOXAMINE 5'-PHOSPHATE OXIDASE-RELATED FMN-BINDING"/>
    <property type="match status" value="1"/>
</dbReference>
<dbReference type="PANTHER" id="PTHR35176">
    <property type="entry name" value="HEME OXYGENASE HI_0854-RELATED"/>
    <property type="match status" value="1"/>
</dbReference>
<feature type="domain" description="Pyridoxamine 5'-phosphate oxidase N-terminal" evidence="2">
    <location>
        <begin position="25"/>
        <end position="134"/>
    </location>
</feature>
<dbReference type="InterPro" id="IPR012349">
    <property type="entry name" value="Split_barrel_FMN-bd"/>
</dbReference>
<dbReference type="AlphaFoldDB" id="A0A4R6K8N3"/>
<name>A0A4R6K8N3_9ACTN</name>
<proteinExistence type="predicted"/>
<protein>
    <submittedName>
        <fullName evidence="3">Pyridoxamine 5'-phosphate oxidase</fullName>
    </submittedName>
</protein>
<dbReference type="Gene3D" id="2.30.110.10">
    <property type="entry name" value="Electron Transport, Fmn-binding Protein, Chain A"/>
    <property type="match status" value="1"/>
</dbReference>
<dbReference type="Pfam" id="PF01243">
    <property type="entry name" value="PNPOx_N"/>
    <property type="match status" value="1"/>
</dbReference>
<dbReference type="GO" id="GO:0005829">
    <property type="term" value="C:cytosol"/>
    <property type="evidence" value="ECO:0007669"/>
    <property type="project" value="TreeGrafter"/>
</dbReference>
<dbReference type="OrthoDB" id="157302at2"/>
<dbReference type="RefSeq" id="WP_133802583.1">
    <property type="nucleotide sequence ID" value="NZ_SNWQ01000012.1"/>
</dbReference>
<comment type="caution">
    <text evidence="3">The sequence shown here is derived from an EMBL/GenBank/DDBJ whole genome shotgun (WGS) entry which is preliminary data.</text>
</comment>
<dbReference type="Proteomes" id="UP000295388">
    <property type="component" value="Unassembled WGS sequence"/>
</dbReference>
<gene>
    <name evidence="3" type="ORF">EV643_112254</name>
</gene>
<dbReference type="InterPro" id="IPR052019">
    <property type="entry name" value="F420H2_bilvrd_red/Heme_oxyg"/>
</dbReference>
<reference evidence="3 4" key="1">
    <citation type="submission" date="2019-03" db="EMBL/GenBank/DDBJ databases">
        <title>Genomic Encyclopedia of Type Strains, Phase III (KMG-III): the genomes of soil and plant-associated and newly described type strains.</title>
        <authorList>
            <person name="Whitman W."/>
        </authorList>
    </citation>
    <scope>NUCLEOTIDE SEQUENCE [LARGE SCALE GENOMIC DNA]</scope>
    <source>
        <strain evidence="3 4">VKM Ac-2527</strain>
    </source>
</reference>
<dbReference type="EMBL" id="SNWQ01000012">
    <property type="protein sequence ID" value="TDO45924.1"/>
    <property type="molecule type" value="Genomic_DNA"/>
</dbReference>
<organism evidence="3 4">
    <name type="scientific">Kribbella caucasensis</name>
    <dbReference type="NCBI Taxonomy" id="2512215"/>
    <lineage>
        <taxon>Bacteria</taxon>
        <taxon>Bacillati</taxon>
        <taxon>Actinomycetota</taxon>
        <taxon>Actinomycetes</taxon>
        <taxon>Propionibacteriales</taxon>
        <taxon>Kribbellaceae</taxon>
        <taxon>Kribbella</taxon>
    </lineage>
</organism>
<dbReference type="SUPFAM" id="SSF50475">
    <property type="entry name" value="FMN-binding split barrel"/>
    <property type="match status" value="1"/>
</dbReference>
<evidence type="ECO:0000313" key="4">
    <source>
        <dbReference type="Proteomes" id="UP000295388"/>
    </source>
</evidence>
<dbReference type="GO" id="GO:0016627">
    <property type="term" value="F:oxidoreductase activity, acting on the CH-CH group of donors"/>
    <property type="evidence" value="ECO:0007669"/>
    <property type="project" value="TreeGrafter"/>
</dbReference>
<evidence type="ECO:0000259" key="2">
    <source>
        <dbReference type="Pfam" id="PF01243"/>
    </source>
</evidence>
<evidence type="ECO:0000256" key="1">
    <source>
        <dbReference type="ARBA" id="ARBA00023002"/>
    </source>
</evidence>
<dbReference type="InterPro" id="IPR011576">
    <property type="entry name" value="Pyridox_Oxase_N"/>
</dbReference>
<evidence type="ECO:0000313" key="3">
    <source>
        <dbReference type="EMBL" id="TDO45924.1"/>
    </source>
</evidence>
<accession>A0A4R6K8N3</accession>